<dbReference type="InterPro" id="IPR036396">
    <property type="entry name" value="Cyt_P450_sf"/>
</dbReference>
<evidence type="ECO:0000256" key="2">
    <source>
        <dbReference type="ARBA" id="ARBA00022617"/>
    </source>
</evidence>
<dbReference type="Proteomes" id="UP000185924">
    <property type="component" value="Unassembled WGS sequence"/>
</dbReference>
<dbReference type="PANTHER" id="PTHR24302">
    <property type="entry name" value="CYTOCHROME P450 FAMILY 3"/>
    <property type="match status" value="1"/>
</dbReference>
<comment type="similarity">
    <text evidence="1">Belongs to the cytochrome P450 family.</text>
</comment>
<dbReference type="InterPro" id="IPR001128">
    <property type="entry name" value="Cyt_P450"/>
</dbReference>
<dbReference type="GO" id="GO:0005506">
    <property type="term" value="F:iron ion binding"/>
    <property type="evidence" value="ECO:0007669"/>
    <property type="project" value="InterPro"/>
</dbReference>
<dbReference type="OrthoDB" id="9764248at2"/>
<comment type="cofactor">
    <cofactor evidence="6">
        <name>heme</name>
        <dbReference type="ChEBI" id="CHEBI:30413"/>
    </cofactor>
</comment>
<dbReference type="PRINTS" id="PR00463">
    <property type="entry name" value="EP450I"/>
</dbReference>
<evidence type="ECO:0000256" key="6">
    <source>
        <dbReference type="PIRSR" id="PIRSR602401-1"/>
    </source>
</evidence>
<keyword evidence="5 6" id="KW-0408">Iron</keyword>
<dbReference type="AlphaFoldDB" id="A0A1N6X1E1"/>
<keyword evidence="3 6" id="KW-0479">Metal-binding</keyword>
<dbReference type="EMBL" id="FTNM01000002">
    <property type="protein sequence ID" value="SIQ96157.1"/>
    <property type="molecule type" value="Genomic_DNA"/>
</dbReference>
<keyword evidence="8" id="KW-1185">Reference proteome</keyword>
<evidence type="ECO:0000256" key="1">
    <source>
        <dbReference type="ARBA" id="ARBA00010617"/>
    </source>
</evidence>
<sequence length="415" mass="47975">MTNIPEEKTLDSSITLLQEGFPFLHKRMQQFNSDIFKTRLLGEEVICIHGPEAAQVFYDTSKFQRKGAIPKPVQKTLLGEDGVQTMDDVAHRHRKAMFMSLMSKASINHLLAQCDRAWRAYVTKWVNMPEVVLFEDVQEIMCLGACAWAGVPLKPTEVRQRAQDFTAMVDAFGAADMRHYRGRKARSRTESWVGGIIEQVRKKKLHPDENSPLYIVAWHYDTAGKLLSKKMATVELINLLRPIVAIAYYVAFSALALHKHPEYLERLRQPDGRFREMFVQEVRRFYPFAPFLGARVRNEFDWGGNHFKKGKLVLLDVYGMLHDPRLWEKPELFKPERFANWQGSPFDFIPQGGGEFELGHRCAGEWITIEVMKQALGFLVNHISYEVPPQNLYYKLDRMPTYPQSGVIISNIRRI</sequence>
<dbReference type="SUPFAM" id="SSF48264">
    <property type="entry name" value="Cytochrome P450"/>
    <property type="match status" value="1"/>
</dbReference>
<dbReference type="RefSeq" id="WP_076421871.1">
    <property type="nucleotide sequence ID" value="NZ_FTNM01000002.1"/>
</dbReference>
<evidence type="ECO:0000313" key="7">
    <source>
        <dbReference type="EMBL" id="SIQ96157.1"/>
    </source>
</evidence>
<evidence type="ECO:0000256" key="3">
    <source>
        <dbReference type="ARBA" id="ARBA00022723"/>
    </source>
</evidence>
<organism evidence="7 8">
    <name type="scientific">Pontibacter lucknowensis</name>
    <dbReference type="NCBI Taxonomy" id="1077936"/>
    <lineage>
        <taxon>Bacteria</taxon>
        <taxon>Pseudomonadati</taxon>
        <taxon>Bacteroidota</taxon>
        <taxon>Cytophagia</taxon>
        <taxon>Cytophagales</taxon>
        <taxon>Hymenobacteraceae</taxon>
        <taxon>Pontibacter</taxon>
    </lineage>
</organism>
<dbReference type="Gene3D" id="1.10.630.10">
    <property type="entry name" value="Cytochrome P450"/>
    <property type="match status" value="1"/>
</dbReference>
<keyword evidence="2 6" id="KW-0349">Heme</keyword>
<evidence type="ECO:0000256" key="4">
    <source>
        <dbReference type="ARBA" id="ARBA00023002"/>
    </source>
</evidence>
<dbReference type="PANTHER" id="PTHR24302:SF15">
    <property type="entry name" value="FATTY-ACID PEROXYGENASE"/>
    <property type="match status" value="1"/>
</dbReference>
<protein>
    <submittedName>
        <fullName evidence="7">Fatty-acid peroxygenase</fullName>
    </submittedName>
</protein>
<dbReference type="GO" id="GO:0004497">
    <property type="term" value="F:monooxygenase activity"/>
    <property type="evidence" value="ECO:0007669"/>
    <property type="project" value="InterPro"/>
</dbReference>
<name>A0A1N6X1E1_9BACT</name>
<dbReference type="Pfam" id="PF00067">
    <property type="entry name" value="p450"/>
    <property type="match status" value="1"/>
</dbReference>
<feature type="binding site" description="axial binding residue" evidence="6">
    <location>
        <position position="362"/>
    </location>
    <ligand>
        <name>heme</name>
        <dbReference type="ChEBI" id="CHEBI:30413"/>
    </ligand>
    <ligandPart>
        <name>Fe</name>
        <dbReference type="ChEBI" id="CHEBI:18248"/>
    </ligandPart>
</feature>
<gene>
    <name evidence="7" type="ORF">SAMN05421545_1873</name>
</gene>
<evidence type="ECO:0000256" key="5">
    <source>
        <dbReference type="ARBA" id="ARBA00023004"/>
    </source>
</evidence>
<dbReference type="STRING" id="1077936.SAMN05421545_1873"/>
<dbReference type="CDD" id="cd11067">
    <property type="entry name" value="CYP152"/>
    <property type="match status" value="1"/>
</dbReference>
<keyword evidence="4" id="KW-0560">Oxidoreductase</keyword>
<dbReference type="InterPro" id="IPR050705">
    <property type="entry name" value="Cytochrome_P450_3A"/>
</dbReference>
<dbReference type="GO" id="GO:0020037">
    <property type="term" value="F:heme binding"/>
    <property type="evidence" value="ECO:0007669"/>
    <property type="project" value="InterPro"/>
</dbReference>
<evidence type="ECO:0000313" key="8">
    <source>
        <dbReference type="Proteomes" id="UP000185924"/>
    </source>
</evidence>
<accession>A0A1N6X1E1</accession>
<dbReference type="GO" id="GO:0016705">
    <property type="term" value="F:oxidoreductase activity, acting on paired donors, with incorporation or reduction of molecular oxygen"/>
    <property type="evidence" value="ECO:0007669"/>
    <property type="project" value="InterPro"/>
</dbReference>
<dbReference type="InterPro" id="IPR002401">
    <property type="entry name" value="Cyt_P450_E_grp-I"/>
</dbReference>
<reference evidence="8" key="1">
    <citation type="submission" date="2017-01" db="EMBL/GenBank/DDBJ databases">
        <authorList>
            <person name="Varghese N."/>
            <person name="Submissions S."/>
        </authorList>
    </citation>
    <scope>NUCLEOTIDE SEQUENCE [LARGE SCALE GENOMIC DNA]</scope>
    <source>
        <strain evidence="8">DM9</strain>
    </source>
</reference>
<proteinExistence type="inferred from homology"/>